<sequence length="70" mass="7889">MQERKGNTSGRHEHPLPREISRREADAAAAAHKQAEHDMEEDAELTSHSPNDDLDEEETARLGEDKTDLI</sequence>
<evidence type="ECO:0000313" key="3">
    <source>
        <dbReference type="Proteomes" id="UP000077177"/>
    </source>
</evidence>
<gene>
    <name evidence="2" type="ORF">SY85_01275</name>
</gene>
<dbReference type="KEGG" id="fla:SY85_01275"/>
<reference evidence="3" key="1">
    <citation type="submission" date="2015-01" db="EMBL/GenBank/DDBJ databases">
        <title>Flavisolibacter sp./LCS9/ whole genome sequencing.</title>
        <authorList>
            <person name="Kim M.K."/>
            <person name="Srinivasan S."/>
            <person name="Lee J.-J."/>
        </authorList>
    </citation>
    <scope>NUCLEOTIDE SEQUENCE [LARGE SCALE GENOMIC DNA]</scope>
    <source>
        <strain evidence="3">LCS9</strain>
    </source>
</reference>
<dbReference type="RefSeq" id="WP_066401417.1">
    <property type="nucleotide sequence ID" value="NZ_CP011390.1"/>
</dbReference>
<dbReference type="EMBL" id="CP011390">
    <property type="protein sequence ID" value="ANE49334.1"/>
    <property type="molecule type" value="Genomic_DNA"/>
</dbReference>
<proteinExistence type="predicted"/>
<accession>A0A172TR22</accession>
<dbReference type="OrthoDB" id="680796at2"/>
<keyword evidence="3" id="KW-1185">Reference proteome</keyword>
<feature type="compositionally biased region" description="Basic and acidic residues" evidence="1">
    <location>
        <begin position="59"/>
        <end position="70"/>
    </location>
</feature>
<evidence type="ECO:0000256" key="1">
    <source>
        <dbReference type="SAM" id="MobiDB-lite"/>
    </source>
</evidence>
<dbReference type="AlphaFoldDB" id="A0A172TR22"/>
<evidence type="ECO:0000313" key="2">
    <source>
        <dbReference type="EMBL" id="ANE49334.1"/>
    </source>
</evidence>
<feature type="region of interest" description="Disordered" evidence="1">
    <location>
        <begin position="1"/>
        <end position="70"/>
    </location>
</feature>
<feature type="compositionally biased region" description="Basic and acidic residues" evidence="1">
    <location>
        <begin position="1"/>
        <end position="26"/>
    </location>
</feature>
<name>A0A172TR22_9BACT</name>
<reference evidence="2 3" key="2">
    <citation type="journal article" date="2016" name="Int. J. Syst. Evol. Microbiol.">
        <title>Flavisolibacter tropicus sp. nov., isolated from tropical soil.</title>
        <authorList>
            <person name="Lee J.J."/>
            <person name="Kang M.S."/>
            <person name="Kim G.S."/>
            <person name="Lee C.S."/>
            <person name="Lim S."/>
            <person name="Lee J."/>
            <person name="Roh S.H."/>
            <person name="Kang H."/>
            <person name="Ha J.M."/>
            <person name="Bae S."/>
            <person name="Jung H.Y."/>
            <person name="Kim M.K."/>
        </authorList>
    </citation>
    <scope>NUCLEOTIDE SEQUENCE [LARGE SCALE GENOMIC DNA]</scope>
    <source>
        <strain evidence="2 3">LCS9</strain>
    </source>
</reference>
<protein>
    <submittedName>
        <fullName evidence="2">Uncharacterized protein</fullName>
    </submittedName>
</protein>
<organism evidence="2 3">
    <name type="scientific">Flavisolibacter tropicus</name>
    <dbReference type="NCBI Taxonomy" id="1492898"/>
    <lineage>
        <taxon>Bacteria</taxon>
        <taxon>Pseudomonadati</taxon>
        <taxon>Bacteroidota</taxon>
        <taxon>Chitinophagia</taxon>
        <taxon>Chitinophagales</taxon>
        <taxon>Chitinophagaceae</taxon>
        <taxon>Flavisolibacter</taxon>
    </lineage>
</organism>
<dbReference type="Proteomes" id="UP000077177">
    <property type="component" value="Chromosome"/>
</dbReference>